<feature type="compositionally biased region" description="Basic and acidic residues" evidence="2">
    <location>
        <begin position="558"/>
        <end position="574"/>
    </location>
</feature>
<dbReference type="SUPFAM" id="SSF48403">
    <property type="entry name" value="Ankyrin repeat"/>
    <property type="match status" value="2"/>
</dbReference>
<dbReference type="VEuPathDB" id="GiardiaDB:GL50581_2144"/>
<dbReference type="Pfam" id="PF12796">
    <property type="entry name" value="Ank_2"/>
    <property type="match status" value="4"/>
</dbReference>
<evidence type="ECO:0000313" key="3">
    <source>
        <dbReference type="EMBL" id="EET00666.1"/>
    </source>
</evidence>
<feature type="region of interest" description="Disordered" evidence="2">
    <location>
        <begin position="190"/>
        <end position="264"/>
    </location>
</feature>
<evidence type="ECO:0000256" key="1">
    <source>
        <dbReference type="SAM" id="Coils"/>
    </source>
</evidence>
<dbReference type="OrthoDB" id="10254947at2759"/>
<evidence type="ECO:0000256" key="2">
    <source>
        <dbReference type="SAM" id="MobiDB-lite"/>
    </source>
</evidence>
<dbReference type="SMART" id="SM00248">
    <property type="entry name" value="ANK"/>
    <property type="match status" value="11"/>
</dbReference>
<dbReference type="InterPro" id="IPR002110">
    <property type="entry name" value="Ankyrin_rpt"/>
</dbReference>
<dbReference type="OMA" id="HAAECDS"/>
<dbReference type="PANTHER" id="PTHR24120:SF4">
    <property type="entry name" value="GH07239P"/>
    <property type="match status" value="1"/>
</dbReference>
<feature type="compositionally biased region" description="Polar residues" evidence="2">
    <location>
        <begin position="190"/>
        <end position="210"/>
    </location>
</feature>
<evidence type="ECO:0000313" key="4">
    <source>
        <dbReference type="Proteomes" id="UP000002488"/>
    </source>
</evidence>
<feature type="compositionally biased region" description="Polar residues" evidence="2">
    <location>
        <begin position="534"/>
        <end position="556"/>
    </location>
</feature>
<feature type="compositionally biased region" description="Polar residues" evidence="2">
    <location>
        <begin position="218"/>
        <end position="249"/>
    </location>
</feature>
<name>C6LTP8_GIAIB</name>
<reference evidence="3 4" key="1">
    <citation type="journal article" date="2009" name="PLoS Pathog.">
        <title>Draft genome sequencing of giardia intestinalis assemblage B isolate GS: is human giardiasis caused by two different species?</title>
        <authorList>
            <person name="Franzen O."/>
            <person name="Jerlstrom-Hultqvist J."/>
            <person name="Castro E."/>
            <person name="Sherwood E."/>
            <person name="Ankarklev J."/>
            <person name="Reiner D.S."/>
            <person name="Palm D."/>
            <person name="Andersson J.O."/>
            <person name="Andersson B."/>
            <person name="Svard S.G."/>
        </authorList>
    </citation>
    <scope>NUCLEOTIDE SEQUENCE [LARGE SCALE GENOMIC DNA]</scope>
    <source>
        <strain evidence="4">ATCC 50581 / GS clone H7</strain>
    </source>
</reference>
<comment type="caution">
    <text evidence="3">The sequence shown here is derived from an EMBL/GenBank/DDBJ whole genome shotgun (WGS) entry which is preliminary data.</text>
</comment>
<accession>C6LTP8</accession>
<dbReference type="AlphaFoldDB" id="C6LTP8"/>
<gene>
    <name evidence="3" type="ORF">GL50581_2144</name>
</gene>
<protein>
    <submittedName>
        <fullName evidence="3">Protein 21.1</fullName>
    </submittedName>
</protein>
<feature type="compositionally biased region" description="Basic and acidic residues" evidence="2">
    <location>
        <begin position="524"/>
        <end position="533"/>
    </location>
</feature>
<dbReference type="EMBL" id="ACGJ01002272">
    <property type="protein sequence ID" value="EET00666.1"/>
    <property type="molecule type" value="Genomic_DNA"/>
</dbReference>
<dbReference type="Gene3D" id="1.25.40.20">
    <property type="entry name" value="Ankyrin repeat-containing domain"/>
    <property type="match status" value="4"/>
</dbReference>
<dbReference type="InterPro" id="IPR036770">
    <property type="entry name" value="Ankyrin_rpt-contain_sf"/>
</dbReference>
<feature type="region of interest" description="Disordered" evidence="2">
    <location>
        <begin position="607"/>
        <end position="626"/>
    </location>
</feature>
<dbReference type="PANTHER" id="PTHR24120">
    <property type="entry name" value="GH07239P"/>
    <property type="match status" value="1"/>
</dbReference>
<dbReference type="Proteomes" id="UP000002488">
    <property type="component" value="Unassembled WGS sequence"/>
</dbReference>
<proteinExistence type="predicted"/>
<keyword evidence="1" id="KW-0175">Coiled coil</keyword>
<sequence length="1055" mass="118812">MAYPATQTWFEAIRTGNYDYVLANLSTYAKSRAENDDTGLIIAARQNDSRMVQALIDSEAGLTNSKGDSALIISVRHDHVYVCRILVEREYRIRTIDGLTPLMVAVQSSSISCFPYLFPYLSFEKDYQGQTALDHAVIQRKFSCVMYLLNHKIFTKRDLEHAMELAVNLGTLYTRDILSQHLSAGEYLSSSQTNTVTQEEPQKSVSSQGRLTPMLKSLSRTQNASQNHKASSQYKTVPERSQSTLTKSPLNAVGQSPVRRSESGSSRYFTMDTYDNILGYNNLEPPQQDASAGPTTITQQQEWCNTKANGEASDHDVLTMHKTIRRQNEIIEELKSKLSMLTDTNKNASKLDYERLMNLITSYQQLKMEYKKHMKECARANKAKRNQLIDVAIQCNQGSLEEVMIKSTPTEATTTLRVTDTSERGEINCASGASIAVPSAHSKKTLSSREKLKMAESVAKKPSSNPDIQRLRIESADLKRQVCTLQTANNSLQTQLLDAKAQIHRLATNNTSLNIRIVELEKQNNRREKREQSHGGSQASQALQLNSASIGVNLTPNRYKDSAKGTKKRTDPSKHNMVHNTLEQENTCLDILTDPPDIALIELDSANEEKAQQPPEPPLSKLEDTREPALTIEELGNRLLETYESITKHDDLQLEIEHLRKELKRMQIISMALLDEELTHSSDKSSILTVHIGHDILDTSEKTQYINKVVLRSELLKSLTDKPTMEEGISLEEVGYNSNECTKDERGNTPLMLAIYNNDINELNKHIHMAGQTNNDGNTALMLAALMNRSKLIPALVEKEAMMKRHDGETALSLALREEHYQAAKILREYEGVQLSIPFEYTNKAENKVDRFTELIQAAEEDDVITVWSYLEVQHGLRDEDGRTALMHAAECDSIESLIILVPYERRLGDARGMTALMYAAIHGNNDCVKLLRRDEGRLQDVNGWTALMHATRERVHPVIKTLAHLEAGVKTDRDGYTALLMAIQLHDLISVTILGEYERDICDSAGMTPLEWVEKERRAHDCTDEQEIALYNEMARILETISSTSYSSSSFTEI</sequence>
<organism evidence="3 4">
    <name type="scientific">Giardia intestinalis (strain ATCC 50581 / GS clone H7)</name>
    <name type="common">Giardia lamblia</name>
    <dbReference type="NCBI Taxonomy" id="598745"/>
    <lineage>
        <taxon>Eukaryota</taxon>
        <taxon>Metamonada</taxon>
        <taxon>Diplomonadida</taxon>
        <taxon>Hexamitidae</taxon>
        <taxon>Giardiinae</taxon>
        <taxon>Giardia</taxon>
    </lineage>
</organism>
<feature type="coiled-coil region" evidence="1">
    <location>
        <begin position="324"/>
        <end position="383"/>
    </location>
</feature>
<feature type="region of interest" description="Disordered" evidence="2">
    <location>
        <begin position="524"/>
        <end position="576"/>
    </location>
</feature>